<comment type="similarity">
    <text evidence="5">Belongs to the histone H2A family.</text>
</comment>
<dbReference type="GO" id="GO:0000786">
    <property type="term" value="C:nucleosome"/>
    <property type="evidence" value="ECO:0007669"/>
    <property type="project" value="UniProtKB-KW"/>
</dbReference>
<keyword evidence="4 5" id="KW-0544">Nucleosome core</keyword>
<keyword evidence="2 5" id="KW-0158">Chromosome</keyword>
<evidence type="ECO:0000313" key="9">
    <source>
        <dbReference type="EMBL" id="PNF30596.1"/>
    </source>
</evidence>
<dbReference type="PANTHER" id="PTHR23430">
    <property type="entry name" value="HISTONE H2A"/>
    <property type="match status" value="1"/>
</dbReference>
<dbReference type="AlphaFoldDB" id="A0A2J7QPT6"/>
<evidence type="ECO:0000256" key="2">
    <source>
        <dbReference type="ARBA" id="ARBA00022454"/>
    </source>
</evidence>
<dbReference type="GO" id="GO:0005634">
    <property type="term" value="C:nucleus"/>
    <property type="evidence" value="ECO:0007669"/>
    <property type="project" value="UniProtKB-SubCell"/>
</dbReference>
<comment type="caution">
    <text evidence="9">The sequence shown here is derived from an EMBL/GenBank/DDBJ whole genome shotgun (WGS) entry which is preliminary data.</text>
</comment>
<evidence type="ECO:0000256" key="1">
    <source>
        <dbReference type="ARBA" id="ARBA00004286"/>
    </source>
</evidence>
<feature type="region of interest" description="Disordered" evidence="6">
    <location>
        <begin position="139"/>
        <end position="191"/>
    </location>
</feature>
<keyword evidence="10" id="KW-1185">Reference proteome</keyword>
<dbReference type="InterPro" id="IPR032454">
    <property type="entry name" value="Histone_H2A_C"/>
</dbReference>
<dbReference type="Pfam" id="PF16211">
    <property type="entry name" value="Histone_H2A_C"/>
    <property type="match status" value="1"/>
</dbReference>
<dbReference type="CDD" id="cd00074">
    <property type="entry name" value="HFD_H2A"/>
    <property type="match status" value="1"/>
</dbReference>
<name>A0A2J7QPT6_9NEOP</name>
<proteinExistence type="inferred from homology"/>
<keyword evidence="3" id="KW-1017">Isopeptide bond</keyword>
<feature type="domain" description="Core Histone H2A/H2B/H3" evidence="7">
    <location>
        <begin position="6"/>
        <end position="85"/>
    </location>
</feature>
<dbReference type="GO" id="GO:0046982">
    <property type="term" value="F:protein heterodimerization activity"/>
    <property type="evidence" value="ECO:0007669"/>
    <property type="project" value="InterPro"/>
</dbReference>
<reference evidence="9 10" key="1">
    <citation type="submission" date="2017-12" db="EMBL/GenBank/DDBJ databases">
        <title>Hemimetabolous genomes reveal molecular basis of termite eusociality.</title>
        <authorList>
            <person name="Harrison M.C."/>
            <person name="Jongepier E."/>
            <person name="Robertson H.M."/>
            <person name="Arning N."/>
            <person name="Bitard-Feildel T."/>
            <person name="Chao H."/>
            <person name="Childers C.P."/>
            <person name="Dinh H."/>
            <person name="Doddapaneni H."/>
            <person name="Dugan S."/>
            <person name="Gowin J."/>
            <person name="Greiner C."/>
            <person name="Han Y."/>
            <person name="Hu H."/>
            <person name="Hughes D.S.T."/>
            <person name="Huylmans A.-K."/>
            <person name="Kemena C."/>
            <person name="Kremer L.P.M."/>
            <person name="Lee S.L."/>
            <person name="Lopez-Ezquerra A."/>
            <person name="Mallet L."/>
            <person name="Monroy-Kuhn J.M."/>
            <person name="Moser A."/>
            <person name="Murali S.C."/>
            <person name="Muzny D.M."/>
            <person name="Otani S."/>
            <person name="Piulachs M.-D."/>
            <person name="Poelchau M."/>
            <person name="Qu J."/>
            <person name="Schaub F."/>
            <person name="Wada-Katsumata A."/>
            <person name="Worley K.C."/>
            <person name="Xie Q."/>
            <person name="Ylla G."/>
            <person name="Poulsen M."/>
            <person name="Gibbs R.A."/>
            <person name="Schal C."/>
            <person name="Richards S."/>
            <person name="Belles X."/>
            <person name="Korb J."/>
            <person name="Bornberg-Bauer E."/>
        </authorList>
    </citation>
    <scope>NUCLEOTIDE SEQUENCE [LARGE SCALE GENOMIC DNA]</scope>
    <source>
        <tissue evidence="9">Whole body</tissue>
    </source>
</reference>
<dbReference type="OrthoDB" id="8174923at2759"/>
<dbReference type="SUPFAM" id="SSF47113">
    <property type="entry name" value="Histone-fold"/>
    <property type="match status" value="1"/>
</dbReference>
<dbReference type="SMART" id="SM00414">
    <property type="entry name" value="H2A"/>
    <property type="match status" value="1"/>
</dbReference>
<feature type="domain" description="Histone H2A C-terminal" evidence="8">
    <location>
        <begin position="89"/>
        <end position="121"/>
    </location>
</feature>
<dbReference type="GO" id="GO:0030527">
    <property type="term" value="F:structural constituent of chromatin"/>
    <property type="evidence" value="ECO:0007669"/>
    <property type="project" value="InterPro"/>
</dbReference>
<dbReference type="InterPro" id="IPR007125">
    <property type="entry name" value="H2A/H2B/H3"/>
</dbReference>
<evidence type="ECO:0000256" key="5">
    <source>
        <dbReference type="RuleBase" id="RU003767"/>
    </source>
</evidence>
<dbReference type="Pfam" id="PF00125">
    <property type="entry name" value="Histone"/>
    <property type="match status" value="1"/>
</dbReference>
<comment type="subunit">
    <text evidence="5">The nucleosome is a histone octamer containing two molecules each of H2A, H2B, H3 and H4 assembled in one H3-H4 heterotetramer and two H2A-H2B heterodimers. The octamer wraps approximately 147 bp of DNA.</text>
</comment>
<dbReference type="PRINTS" id="PR00620">
    <property type="entry name" value="HISTONEH2A"/>
</dbReference>
<evidence type="ECO:0000259" key="8">
    <source>
        <dbReference type="Pfam" id="PF16211"/>
    </source>
</evidence>
<keyword evidence="5" id="KW-0539">Nucleus</keyword>
<dbReference type="FunFam" id="1.10.20.10:FF:000013">
    <property type="entry name" value="Core histone macro-H2A"/>
    <property type="match status" value="1"/>
</dbReference>
<evidence type="ECO:0000256" key="6">
    <source>
        <dbReference type="SAM" id="MobiDB-lite"/>
    </source>
</evidence>
<dbReference type="InterPro" id="IPR009072">
    <property type="entry name" value="Histone-fold"/>
</dbReference>
<evidence type="ECO:0000256" key="3">
    <source>
        <dbReference type="ARBA" id="ARBA00022499"/>
    </source>
</evidence>
<dbReference type="InterPro" id="IPR002119">
    <property type="entry name" value="Histone_H2A"/>
</dbReference>
<evidence type="ECO:0000259" key="7">
    <source>
        <dbReference type="Pfam" id="PF00125"/>
    </source>
</evidence>
<protein>
    <recommendedName>
        <fullName evidence="5">Histone H2A</fullName>
    </recommendedName>
</protein>
<sequence length="222" mass="23916">MSARGGKKRQKAMSKSQRANVTFPVGRLHRYLKMGTHRLRIGVGSPVYMAAVIEYLTAEVLELAGNAARDNRKGRITPRHILLAVANDEELHLLLKNVTIASGGVLPKIHPELLAKKKGGKFVMGNNMPLTVPYKKPIATKPISHHKKPSPPVPASSGIRAKKASSPSGAKPGKGKGKTKETSANSTTAGTGVTVLSEKKLFLGQKRQYVLVTISRRSGLFM</sequence>
<evidence type="ECO:0000256" key="4">
    <source>
        <dbReference type="ARBA" id="ARBA00023269"/>
    </source>
</evidence>
<gene>
    <name evidence="9" type="primary">H2afy_1</name>
    <name evidence="9" type="ORF">B7P43_G06134</name>
</gene>
<dbReference type="EMBL" id="NEVH01012087">
    <property type="protein sequence ID" value="PNF30596.1"/>
    <property type="molecule type" value="Genomic_DNA"/>
</dbReference>
<dbReference type="Proteomes" id="UP000235965">
    <property type="component" value="Unassembled WGS sequence"/>
</dbReference>
<accession>A0A2J7QPT6</accession>
<dbReference type="Gene3D" id="1.10.20.10">
    <property type="entry name" value="Histone, subunit A"/>
    <property type="match status" value="1"/>
</dbReference>
<organism evidence="9 10">
    <name type="scientific">Cryptotermes secundus</name>
    <dbReference type="NCBI Taxonomy" id="105785"/>
    <lineage>
        <taxon>Eukaryota</taxon>
        <taxon>Metazoa</taxon>
        <taxon>Ecdysozoa</taxon>
        <taxon>Arthropoda</taxon>
        <taxon>Hexapoda</taxon>
        <taxon>Insecta</taxon>
        <taxon>Pterygota</taxon>
        <taxon>Neoptera</taxon>
        <taxon>Polyneoptera</taxon>
        <taxon>Dictyoptera</taxon>
        <taxon>Blattodea</taxon>
        <taxon>Blattoidea</taxon>
        <taxon>Termitoidae</taxon>
        <taxon>Kalotermitidae</taxon>
        <taxon>Cryptotermitinae</taxon>
        <taxon>Cryptotermes</taxon>
    </lineage>
</organism>
<keyword evidence="5" id="KW-0238">DNA-binding</keyword>
<evidence type="ECO:0000313" key="10">
    <source>
        <dbReference type="Proteomes" id="UP000235965"/>
    </source>
</evidence>
<comment type="subcellular location">
    <subcellularLocation>
        <location evidence="1">Chromosome</location>
    </subcellularLocation>
    <subcellularLocation>
        <location evidence="5">Nucleus</location>
    </subcellularLocation>
</comment>
<dbReference type="GO" id="GO:0003677">
    <property type="term" value="F:DNA binding"/>
    <property type="evidence" value="ECO:0007669"/>
    <property type="project" value="UniProtKB-KW"/>
</dbReference>